<dbReference type="AlphaFoldDB" id="A0A1F5ZFD3"/>
<comment type="caution">
    <text evidence="1">The sequence shown here is derived from an EMBL/GenBank/DDBJ whole genome shotgun (WGS) entry which is preliminary data.</text>
</comment>
<protein>
    <submittedName>
        <fullName evidence="1">Uncharacterized protein</fullName>
    </submittedName>
</protein>
<evidence type="ECO:0000313" key="1">
    <source>
        <dbReference type="EMBL" id="OGG11209.1"/>
    </source>
</evidence>
<organism evidence="1 2">
    <name type="scientific">Candidatus Gottesmanbacteria bacterium RBG_13_45_10</name>
    <dbReference type="NCBI Taxonomy" id="1798370"/>
    <lineage>
        <taxon>Bacteria</taxon>
        <taxon>Candidatus Gottesmaniibacteriota</taxon>
    </lineage>
</organism>
<name>A0A1F5ZFD3_9BACT</name>
<dbReference type="EMBL" id="MFIZ01000035">
    <property type="protein sequence ID" value="OGG11209.1"/>
    <property type="molecule type" value="Genomic_DNA"/>
</dbReference>
<proteinExistence type="predicted"/>
<gene>
    <name evidence="1" type="ORF">A2Z00_00780</name>
</gene>
<evidence type="ECO:0000313" key="2">
    <source>
        <dbReference type="Proteomes" id="UP000177268"/>
    </source>
</evidence>
<sequence length="205" mass="23158">MSDVEIFNVEKAAGRFSHQPDHTTTLCPTEFYGSNRPEEPDFSVRLQGRRGPNHDIRDLVVRIIPSEEKQAGHRVERSFVGLPLTVDPDGNVTGIDWEEGVWFYYYPEGEKRKYYMLTYATRVPEKPTEAQLTRINVTEMVEPDHSRSAGVMTPGTEEFNGFIASHKLLSTIDWMASLRRIMEGVHEGKPVTAEDISAHPLVAAA</sequence>
<reference evidence="1 2" key="1">
    <citation type="journal article" date="2016" name="Nat. Commun.">
        <title>Thousands of microbial genomes shed light on interconnected biogeochemical processes in an aquifer system.</title>
        <authorList>
            <person name="Anantharaman K."/>
            <person name="Brown C.T."/>
            <person name="Hug L.A."/>
            <person name="Sharon I."/>
            <person name="Castelle C.J."/>
            <person name="Probst A.J."/>
            <person name="Thomas B.C."/>
            <person name="Singh A."/>
            <person name="Wilkins M.J."/>
            <person name="Karaoz U."/>
            <person name="Brodie E.L."/>
            <person name="Williams K.H."/>
            <person name="Hubbard S.S."/>
            <person name="Banfield J.F."/>
        </authorList>
    </citation>
    <scope>NUCLEOTIDE SEQUENCE [LARGE SCALE GENOMIC DNA]</scope>
</reference>
<dbReference type="Proteomes" id="UP000177268">
    <property type="component" value="Unassembled WGS sequence"/>
</dbReference>
<accession>A0A1F5ZFD3</accession>